<dbReference type="OrthoDB" id="2560628at2759"/>
<feature type="transmembrane region" description="Helical" evidence="1">
    <location>
        <begin position="138"/>
        <end position="159"/>
    </location>
</feature>
<comment type="caution">
    <text evidence="3">The sequence shown here is derived from an EMBL/GenBank/DDBJ whole genome shotgun (WGS) entry which is preliminary data.</text>
</comment>
<keyword evidence="1" id="KW-0472">Membrane</keyword>
<proteinExistence type="predicted"/>
<feature type="transmembrane region" description="Helical" evidence="1">
    <location>
        <begin position="66"/>
        <end position="86"/>
    </location>
</feature>
<dbReference type="Proteomes" id="UP000292702">
    <property type="component" value="Unassembled WGS sequence"/>
</dbReference>
<dbReference type="PANTHER" id="PTHR42109:SF2">
    <property type="entry name" value="INTEGRAL MEMBRANE PROTEIN"/>
    <property type="match status" value="1"/>
</dbReference>
<gene>
    <name evidence="3" type="ORF">EIP91_009685</name>
</gene>
<evidence type="ECO:0000256" key="1">
    <source>
        <dbReference type="SAM" id="Phobius"/>
    </source>
</evidence>
<keyword evidence="1" id="KW-0812">Transmembrane</keyword>
<feature type="domain" description="DUF7702" evidence="2">
    <location>
        <begin position="20"/>
        <end position="164"/>
    </location>
</feature>
<feature type="transmembrane region" description="Helical" evidence="1">
    <location>
        <begin position="27"/>
        <end position="54"/>
    </location>
</feature>
<evidence type="ECO:0000313" key="4">
    <source>
        <dbReference type="Proteomes" id="UP000292702"/>
    </source>
</evidence>
<dbReference type="InterPro" id="IPR056119">
    <property type="entry name" value="DUF7702"/>
</dbReference>
<accession>A0A4R0RXF6</accession>
<evidence type="ECO:0000313" key="3">
    <source>
        <dbReference type="EMBL" id="TCD68818.1"/>
    </source>
</evidence>
<protein>
    <recommendedName>
        <fullName evidence="2">DUF7702 domain-containing protein</fullName>
    </recommendedName>
</protein>
<dbReference type="STRING" id="92696.A0A4R0RXF6"/>
<name>A0A4R0RXF6_9APHY</name>
<dbReference type="EMBL" id="RWJN01000056">
    <property type="protein sequence ID" value="TCD68818.1"/>
    <property type="molecule type" value="Genomic_DNA"/>
</dbReference>
<keyword evidence="4" id="KW-1185">Reference proteome</keyword>
<organism evidence="3 4">
    <name type="scientific">Steccherinum ochraceum</name>
    <dbReference type="NCBI Taxonomy" id="92696"/>
    <lineage>
        <taxon>Eukaryota</taxon>
        <taxon>Fungi</taxon>
        <taxon>Dikarya</taxon>
        <taxon>Basidiomycota</taxon>
        <taxon>Agaricomycotina</taxon>
        <taxon>Agaricomycetes</taxon>
        <taxon>Polyporales</taxon>
        <taxon>Steccherinaceae</taxon>
        <taxon>Steccherinum</taxon>
    </lineage>
</organism>
<dbReference type="AlphaFoldDB" id="A0A4R0RXF6"/>
<evidence type="ECO:0000259" key="2">
    <source>
        <dbReference type="Pfam" id="PF24800"/>
    </source>
</evidence>
<reference evidence="3 4" key="1">
    <citation type="submission" date="2018-11" db="EMBL/GenBank/DDBJ databases">
        <title>Genome assembly of Steccherinum ochraceum LE-BIN_3174, the white-rot fungus of the Steccherinaceae family (The Residual Polyporoid clade, Polyporales, Basidiomycota).</title>
        <authorList>
            <person name="Fedorova T.V."/>
            <person name="Glazunova O.A."/>
            <person name="Landesman E.O."/>
            <person name="Moiseenko K.V."/>
            <person name="Psurtseva N.V."/>
            <person name="Savinova O.S."/>
            <person name="Shakhova N.V."/>
            <person name="Tyazhelova T.V."/>
            <person name="Vasina D.V."/>
        </authorList>
    </citation>
    <scope>NUCLEOTIDE SEQUENCE [LARGE SCALE GENOMIC DNA]</scope>
    <source>
        <strain evidence="3 4">LE-BIN_3174</strain>
    </source>
</reference>
<dbReference type="PANTHER" id="PTHR42109">
    <property type="entry name" value="UNPLACED GENOMIC SCAFFOLD UM_SCAF_CONTIG_1.265, WHOLE GENOME SHOTGUN SEQUENCE"/>
    <property type="match status" value="1"/>
</dbReference>
<sequence>MHLVRRQCVGGAIHVASEQQSNPSTTLITIIAILEGVGLSPLMLATLGFLSTIGQGATESPRLGHGLRLLGVLASVALILTVVGGVKLGDAKTQDDVDSGTKYRHIGVILFLMLYIFVVLLHGFFWSLKDKIMMHRRTLLAGISAVLPFLFIRTIYAVLSGFSPASVPGTPAPHNSLSKFSSTTGSWEIYMAIVPLEKDFIQADMRGGVEDGYRSDQELHPRMYKP</sequence>
<dbReference type="Pfam" id="PF24800">
    <property type="entry name" value="DUF7702"/>
    <property type="match status" value="1"/>
</dbReference>
<keyword evidence="1" id="KW-1133">Transmembrane helix</keyword>
<feature type="transmembrane region" description="Helical" evidence="1">
    <location>
        <begin position="106"/>
        <end position="126"/>
    </location>
</feature>